<name>A0A0D7CHG9_9ACTN</name>
<evidence type="ECO:0000313" key="1">
    <source>
        <dbReference type="EMBL" id="KIZ14857.1"/>
    </source>
</evidence>
<proteinExistence type="predicted"/>
<dbReference type="AlphaFoldDB" id="A0A0D7CHG9"/>
<organism evidence="1 2">
    <name type="scientific">Streptomyces natalensis ATCC 27448</name>
    <dbReference type="NCBI Taxonomy" id="1240678"/>
    <lineage>
        <taxon>Bacteria</taxon>
        <taxon>Bacillati</taxon>
        <taxon>Actinomycetota</taxon>
        <taxon>Actinomycetes</taxon>
        <taxon>Kitasatosporales</taxon>
        <taxon>Streptomycetaceae</taxon>
        <taxon>Streptomyces</taxon>
    </lineage>
</organism>
<gene>
    <name evidence="1" type="ORF">SNA_30770</name>
</gene>
<reference evidence="1 2" key="1">
    <citation type="submission" date="2014-09" db="EMBL/GenBank/DDBJ databases">
        <title>Draft genome sequence of Streptomyces natalensis ATCC 27448, producer of the antifungal pimaricin.</title>
        <authorList>
            <person name="Mendes M.V."/>
            <person name="Beites T."/>
            <person name="Pires S."/>
            <person name="Santos C.L."/>
            <person name="Moradas-Ferreira P."/>
        </authorList>
    </citation>
    <scope>NUCLEOTIDE SEQUENCE [LARGE SCALE GENOMIC DNA]</scope>
    <source>
        <strain evidence="1 2">ATCC 27448</strain>
    </source>
</reference>
<dbReference type="RefSeq" id="WP_030065993.1">
    <property type="nucleotide sequence ID" value="NZ_JRKI01000045.1"/>
</dbReference>
<dbReference type="Proteomes" id="UP000032458">
    <property type="component" value="Unassembled WGS sequence"/>
</dbReference>
<dbReference type="PATRIC" id="fig|1240678.4.peg.6586"/>
<protein>
    <submittedName>
        <fullName evidence="1">Uncharacterized protein</fullName>
    </submittedName>
</protein>
<keyword evidence="2" id="KW-1185">Reference proteome</keyword>
<dbReference type="EMBL" id="JRKI01000045">
    <property type="protein sequence ID" value="KIZ14857.1"/>
    <property type="molecule type" value="Genomic_DNA"/>
</dbReference>
<evidence type="ECO:0000313" key="2">
    <source>
        <dbReference type="Proteomes" id="UP000032458"/>
    </source>
</evidence>
<accession>A0A0D7CHG9</accession>
<comment type="caution">
    <text evidence="1">The sequence shown here is derived from an EMBL/GenBank/DDBJ whole genome shotgun (WGS) entry which is preliminary data.</text>
</comment>
<sequence>MKTRRLVFGLYADEAGLAWVKGIVVAAAQARGARVVAWEEERETLAGGVPVAEMYDLLVDQWGHENPGQDPGERNPVQLRAGVVCSLRVWRDVRKAVLRRMCPEGVAPHACRVPWMAV</sequence>